<evidence type="ECO:0008006" key="8">
    <source>
        <dbReference type="Google" id="ProtNLM"/>
    </source>
</evidence>
<comment type="caution">
    <text evidence="6">The sequence shown here is derived from an EMBL/GenBank/DDBJ whole genome shotgun (WGS) entry which is preliminary data.</text>
</comment>
<dbReference type="GO" id="GO:0015245">
    <property type="term" value="F:fatty acid transmembrane transporter activity"/>
    <property type="evidence" value="ECO:0007669"/>
    <property type="project" value="TreeGrafter"/>
</dbReference>
<evidence type="ECO:0000313" key="7">
    <source>
        <dbReference type="Proteomes" id="UP000076555"/>
    </source>
</evidence>
<feature type="transmembrane region" description="Helical" evidence="5">
    <location>
        <begin position="49"/>
        <end position="67"/>
    </location>
</feature>
<evidence type="ECO:0000313" key="6">
    <source>
        <dbReference type="EMBL" id="KZL51271.1"/>
    </source>
</evidence>
<organism evidence="6 7">
    <name type="scientific">Nodularia spumigena CENA596</name>
    <dbReference type="NCBI Taxonomy" id="1819295"/>
    <lineage>
        <taxon>Bacteria</taxon>
        <taxon>Bacillati</taxon>
        <taxon>Cyanobacteriota</taxon>
        <taxon>Cyanophyceae</taxon>
        <taxon>Nostocales</taxon>
        <taxon>Nodulariaceae</taxon>
        <taxon>Nodularia</taxon>
    </lineage>
</organism>
<keyword evidence="2 5" id="KW-0812">Transmembrane</keyword>
<evidence type="ECO:0000256" key="5">
    <source>
        <dbReference type="SAM" id="Phobius"/>
    </source>
</evidence>
<evidence type="ECO:0000256" key="3">
    <source>
        <dbReference type="ARBA" id="ARBA00022989"/>
    </source>
</evidence>
<sequence length="125" mass="13328">MVYCQPTLAAKSKSTEVLTMNLSIIAALAYGILAVIGGIIGYIQANSQVSLFSGIISGLLLILAAYLQIQGLAWASILAVLVTLFLVIFFALRLAKTRKFMPAGLMVILGMLALTLMVNQLLIGR</sequence>
<feature type="transmembrane region" description="Helical" evidence="5">
    <location>
        <begin position="20"/>
        <end position="42"/>
    </location>
</feature>
<accession>A0A166KLA3</accession>
<protein>
    <recommendedName>
        <fullName evidence="8">Small integral membrane protein</fullName>
    </recommendedName>
</protein>
<dbReference type="EMBL" id="LWAJ01000031">
    <property type="protein sequence ID" value="KZL51271.1"/>
    <property type="molecule type" value="Genomic_DNA"/>
</dbReference>
<dbReference type="GO" id="GO:0016020">
    <property type="term" value="C:membrane"/>
    <property type="evidence" value="ECO:0007669"/>
    <property type="project" value="UniProtKB-SubCell"/>
</dbReference>
<dbReference type="PANTHER" id="PTHR12668">
    <property type="entry name" value="TRANSMEMBRANE PROTEIN 14, 15"/>
    <property type="match status" value="1"/>
</dbReference>
<feature type="transmembrane region" description="Helical" evidence="5">
    <location>
        <begin position="73"/>
        <end position="92"/>
    </location>
</feature>
<dbReference type="InterPro" id="IPR044890">
    <property type="entry name" value="TMEM14_sf"/>
</dbReference>
<dbReference type="Gene3D" id="1.10.10.1740">
    <property type="entry name" value="Transmembrane protein 14-like"/>
    <property type="match status" value="1"/>
</dbReference>
<comment type="subcellular location">
    <subcellularLocation>
        <location evidence="1">Membrane</location>
    </subcellularLocation>
</comment>
<dbReference type="OrthoDB" id="468294at2"/>
<feature type="transmembrane region" description="Helical" evidence="5">
    <location>
        <begin position="104"/>
        <end position="123"/>
    </location>
</feature>
<evidence type="ECO:0000256" key="1">
    <source>
        <dbReference type="ARBA" id="ARBA00004370"/>
    </source>
</evidence>
<dbReference type="Pfam" id="PF03647">
    <property type="entry name" value="Tmemb_14"/>
    <property type="match status" value="1"/>
</dbReference>
<dbReference type="PANTHER" id="PTHR12668:SF43">
    <property type="entry name" value="TRANSMEMBRANE PROTEIN 14 HOMOLOG"/>
    <property type="match status" value="1"/>
</dbReference>
<proteinExistence type="predicted"/>
<reference evidence="6 7" key="1">
    <citation type="submission" date="2016-04" db="EMBL/GenBank/DDBJ databases">
        <title>Draft Genome Assembly of the Bloom-forming Cyanobacterium Nodularia spumigena Strain CENA596 in Shrimp Production Ponds.</title>
        <authorList>
            <person name="Popin R.V."/>
            <person name="Rigonato J."/>
            <person name="Abreu V.A."/>
            <person name="Andreote A.P."/>
            <person name="Silveira S.B."/>
            <person name="Odebrecht C."/>
            <person name="Fiore M.F."/>
        </authorList>
    </citation>
    <scope>NUCLEOTIDE SEQUENCE [LARGE SCALE GENOMIC DNA]</scope>
    <source>
        <strain evidence="6 7">CENA596</strain>
    </source>
</reference>
<keyword evidence="4 5" id="KW-0472">Membrane</keyword>
<name>A0A166KLA3_NODSP</name>
<gene>
    <name evidence="6" type="ORF">A2T98_03130</name>
</gene>
<keyword evidence="3 5" id="KW-1133">Transmembrane helix</keyword>
<dbReference type="AlphaFoldDB" id="A0A166KLA3"/>
<dbReference type="InterPro" id="IPR005349">
    <property type="entry name" value="TMEM14"/>
</dbReference>
<evidence type="ECO:0000256" key="4">
    <source>
        <dbReference type="ARBA" id="ARBA00023136"/>
    </source>
</evidence>
<evidence type="ECO:0000256" key="2">
    <source>
        <dbReference type="ARBA" id="ARBA00022692"/>
    </source>
</evidence>
<dbReference type="Proteomes" id="UP000076555">
    <property type="component" value="Unassembled WGS sequence"/>
</dbReference>